<dbReference type="PATRIC" id="fig|94132.3.peg.3260"/>
<keyword evidence="4" id="KW-1185">Reference proteome</keyword>
<keyword evidence="1" id="KW-1133">Transmembrane helix</keyword>
<organism evidence="3 4">
    <name type="scientific">Ramlibacter tataouinensis</name>
    <dbReference type="NCBI Taxonomy" id="94132"/>
    <lineage>
        <taxon>Bacteria</taxon>
        <taxon>Pseudomonadati</taxon>
        <taxon>Pseudomonadota</taxon>
        <taxon>Betaproteobacteria</taxon>
        <taxon>Burkholderiales</taxon>
        <taxon>Comamonadaceae</taxon>
        <taxon>Ramlibacter</taxon>
    </lineage>
</organism>
<keyword evidence="1" id="KW-0812">Transmembrane</keyword>
<dbReference type="EMBL" id="CP010951">
    <property type="protein sequence ID" value="AMO25498.1"/>
    <property type="molecule type" value="Genomic_DNA"/>
</dbReference>
<dbReference type="InterPro" id="IPR021309">
    <property type="entry name" value="YgaP-like_TM"/>
</dbReference>
<feature type="transmembrane region" description="Helical" evidence="1">
    <location>
        <begin position="38"/>
        <end position="62"/>
    </location>
</feature>
<reference evidence="3 4" key="1">
    <citation type="journal article" date="2014" name="Int. J. Syst. Evol. Microbiol.">
        <title>Ramlibacter solisilvae sp. nov., isolated from forest soil, and emended description of the genus Ramlibacter.</title>
        <authorList>
            <person name="Lee H.J."/>
            <person name="Lee S.H."/>
            <person name="Lee S.S."/>
            <person name="Lee J.S."/>
            <person name="Kim Y."/>
            <person name="Kim S.C."/>
            <person name="Jeon C.O."/>
        </authorList>
    </citation>
    <scope>NUCLEOTIDE SEQUENCE [LARGE SCALE GENOMIC DNA]</scope>
    <source>
        <strain evidence="3 4">5-10</strain>
    </source>
</reference>
<feature type="domain" description="Inner membrane protein YgaP-like transmembrane" evidence="2">
    <location>
        <begin position="4"/>
        <end position="64"/>
    </location>
</feature>
<feature type="transmembrane region" description="Helical" evidence="1">
    <location>
        <begin position="12"/>
        <end position="32"/>
    </location>
</feature>
<evidence type="ECO:0000313" key="4">
    <source>
        <dbReference type="Proteomes" id="UP000070433"/>
    </source>
</evidence>
<dbReference type="Pfam" id="PF11127">
    <property type="entry name" value="YgaP-like_TM"/>
    <property type="match status" value="1"/>
</dbReference>
<dbReference type="AlphaFoldDB" id="A0A127JZX1"/>
<name>A0A127JZX1_9BURK</name>
<gene>
    <name evidence="3" type="ORF">UC35_16005</name>
</gene>
<keyword evidence="1" id="KW-0472">Membrane</keyword>
<proteinExistence type="predicted"/>
<dbReference type="Proteomes" id="UP000070433">
    <property type="component" value="Chromosome"/>
</dbReference>
<accession>A0A127JZX1</accession>
<evidence type="ECO:0000313" key="3">
    <source>
        <dbReference type="EMBL" id="AMO25498.1"/>
    </source>
</evidence>
<protein>
    <recommendedName>
        <fullName evidence="2">Inner membrane protein YgaP-like transmembrane domain-containing protein</fullName>
    </recommendedName>
</protein>
<dbReference type="OrthoDB" id="8781369at2"/>
<evidence type="ECO:0000256" key="1">
    <source>
        <dbReference type="SAM" id="Phobius"/>
    </source>
</evidence>
<evidence type="ECO:0000259" key="2">
    <source>
        <dbReference type="Pfam" id="PF11127"/>
    </source>
</evidence>
<sequence>MFYRKNMGSRESWARVIGGALIVACSLTQIGLTLLGLVLAISGVLTALTGLIGFCPACAMAGRKPIEGPR</sequence>
<dbReference type="RefSeq" id="WP_061503874.1">
    <property type="nucleotide sequence ID" value="NZ_CP010951.1"/>
</dbReference>